<feature type="region of interest" description="Disordered" evidence="1">
    <location>
        <begin position="114"/>
        <end position="172"/>
    </location>
</feature>
<dbReference type="Proteomes" id="UP000682951">
    <property type="component" value="Unassembled WGS sequence"/>
</dbReference>
<evidence type="ECO:0000313" key="3">
    <source>
        <dbReference type="EMBL" id="MBR8463119.1"/>
    </source>
</evidence>
<proteinExistence type="predicted"/>
<keyword evidence="2" id="KW-0812">Transmembrane</keyword>
<evidence type="ECO:0008006" key="5">
    <source>
        <dbReference type="Google" id="ProtNLM"/>
    </source>
</evidence>
<protein>
    <recommendedName>
        <fullName evidence="5">SPOR domain-containing protein</fullName>
    </recommendedName>
</protein>
<reference evidence="3 4" key="1">
    <citation type="submission" date="2021-04" db="EMBL/GenBank/DDBJ databases">
        <title>Molecular and phenotypic characterization and identification of bacterial isolates recovered from the Anatolian ground squirrels (Spermophilus xanthoprymnus) and which have the potential to form a new species in the Campylobacter genus.</title>
        <authorList>
            <person name="Aydin F."/>
            <person name="Abay S."/>
            <person name="Kayman T."/>
            <person name="Karakaya E."/>
            <person name="Mustak H.K."/>
            <person name="Mustak I.B."/>
            <person name="Bilgin N."/>
            <person name="Duzler A."/>
            <person name="Sahin O."/>
            <person name="Guran O."/>
            <person name="Saticioglu I.B."/>
        </authorList>
    </citation>
    <scope>NUCLEOTIDE SEQUENCE [LARGE SCALE GENOMIC DNA]</scope>
    <source>
        <strain evidence="4">faydin-G24</strain>
    </source>
</reference>
<feature type="compositionally biased region" description="Basic and acidic residues" evidence="1">
    <location>
        <begin position="129"/>
        <end position="160"/>
    </location>
</feature>
<organism evidence="3 4">
    <name type="scientific">Campylobacter anatolicus</name>
    <dbReference type="NCBI Taxonomy" id="2829105"/>
    <lineage>
        <taxon>Bacteria</taxon>
        <taxon>Pseudomonadati</taxon>
        <taxon>Campylobacterota</taxon>
        <taxon>Epsilonproteobacteria</taxon>
        <taxon>Campylobacterales</taxon>
        <taxon>Campylobacteraceae</taxon>
        <taxon>Campylobacter</taxon>
    </lineage>
</organism>
<comment type="caution">
    <text evidence="3">The sequence shown here is derived from an EMBL/GenBank/DDBJ whole genome shotgun (WGS) entry which is preliminary data.</text>
</comment>
<evidence type="ECO:0000256" key="1">
    <source>
        <dbReference type="SAM" id="MobiDB-lite"/>
    </source>
</evidence>
<keyword evidence="4" id="KW-1185">Reference proteome</keyword>
<accession>A0ABS5HFR9</accession>
<dbReference type="RefSeq" id="WP_212140743.1">
    <property type="nucleotide sequence ID" value="NZ_JAGSSW010000001.1"/>
</dbReference>
<name>A0ABS5HFR9_9BACT</name>
<sequence>MEENELKDILLDRDDENKSAKLKKLLMFVAALVVLFLVIVITMKLINSDDTPQNQAEIDSRLVLPPMPQQAQTQDIISNEKKNDDQLFEQVPIEPADKSKDDFEDMIKKLKDKENNKTKVKDSMIVSKPESKDEPKTEIKEQSKAEPKEQPRAIDKKEQSKPAMQKSTPKVETPKVVTNVRSNVSVGAYVQVFATGKFNPNASYIKQLGAKGYSYKTLKVGEITKILVGPLSGNNLSSTLSDIRKDVNKDAFIYRHK</sequence>
<gene>
    <name evidence="3" type="ORF">KDD93_00835</name>
</gene>
<evidence type="ECO:0000256" key="2">
    <source>
        <dbReference type="SAM" id="Phobius"/>
    </source>
</evidence>
<keyword evidence="2" id="KW-0472">Membrane</keyword>
<keyword evidence="2" id="KW-1133">Transmembrane helix</keyword>
<dbReference type="EMBL" id="JAGSSW010000001">
    <property type="protein sequence ID" value="MBR8463119.1"/>
    <property type="molecule type" value="Genomic_DNA"/>
</dbReference>
<evidence type="ECO:0000313" key="4">
    <source>
        <dbReference type="Proteomes" id="UP000682951"/>
    </source>
</evidence>
<feature type="transmembrane region" description="Helical" evidence="2">
    <location>
        <begin position="25"/>
        <end position="46"/>
    </location>
</feature>